<dbReference type="EMBL" id="ACKZ01000021">
    <property type="protein sequence ID" value="EEW36749.1"/>
    <property type="molecule type" value="Genomic_DNA"/>
</dbReference>
<accession>C8NHT6</accession>
<name>C8NHT6_9LACT</name>
<protein>
    <recommendedName>
        <fullName evidence="4">DUF1304 domain-containing protein</fullName>
    </recommendedName>
</protein>
<comment type="caution">
    <text evidence="2">The sequence shown here is derived from an EMBL/GenBank/DDBJ whole genome shotgun (WGS) entry which is preliminary data.</text>
</comment>
<evidence type="ECO:0000313" key="3">
    <source>
        <dbReference type="Proteomes" id="UP000005926"/>
    </source>
</evidence>
<gene>
    <name evidence="2" type="ORF">HMPREF0444_1481</name>
</gene>
<dbReference type="PANTHER" id="PTHR38446">
    <property type="entry name" value="BLL0914 PROTEIN"/>
    <property type="match status" value="1"/>
</dbReference>
<feature type="transmembrane region" description="Helical" evidence="1">
    <location>
        <begin position="53"/>
        <end position="69"/>
    </location>
</feature>
<evidence type="ECO:0000256" key="1">
    <source>
        <dbReference type="SAM" id="Phobius"/>
    </source>
</evidence>
<dbReference type="PANTHER" id="PTHR38446:SF1">
    <property type="entry name" value="BLL0914 PROTEIN"/>
    <property type="match status" value="1"/>
</dbReference>
<evidence type="ECO:0000313" key="2">
    <source>
        <dbReference type="EMBL" id="EEW36749.1"/>
    </source>
</evidence>
<proteinExistence type="predicted"/>
<evidence type="ECO:0008006" key="4">
    <source>
        <dbReference type="Google" id="ProtNLM"/>
    </source>
</evidence>
<dbReference type="eggNOG" id="COG3759">
    <property type="taxonomic scope" value="Bacteria"/>
</dbReference>
<organism evidence="2 3">
    <name type="scientific">Granulicatella adiacens ATCC 49175</name>
    <dbReference type="NCBI Taxonomy" id="638301"/>
    <lineage>
        <taxon>Bacteria</taxon>
        <taxon>Bacillati</taxon>
        <taxon>Bacillota</taxon>
        <taxon>Bacilli</taxon>
        <taxon>Lactobacillales</taxon>
        <taxon>Carnobacteriaceae</taxon>
        <taxon>Granulicatella</taxon>
    </lineage>
</organism>
<dbReference type="Proteomes" id="UP000005926">
    <property type="component" value="Unassembled WGS sequence"/>
</dbReference>
<dbReference type="InterPro" id="IPR009732">
    <property type="entry name" value="DUF1304"/>
</dbReference>
<reference evidence="2 3" key="1">
    <citation type="submission" date="2009-08" db="EMBL/GenBank/DDBJ databases">
        <authorList>
            <person name="Muzny D."/>
            <person name="Qin X."/>
            <person name="Deng J."/>
            <person name="Jiang H."/>
            <person name="Liu Y."/>
            <person name="Qu J."/>
            <person name="Song X.-Z."/>
            <person name="Zhang L."/>
            <person name="Thornton R."/>
            <person name="Coyle M."/>
            <person name="Francisco L."/>
            <person name="Jackson L."/>
            <person name="Javaid M."/>
            <person name="Korchina V."/>
            <person name="Kovar C."/>
            <person name="Mata R."/>
            <person name="Mathew T."/>
            <person name="Ngo R."/>
            <person name="Nguyen L."/>
            <person name="Nguyen N."/>
            <person name="Okwuonu G."/>
            <person name="Ongeri F."/>
            <person name="Pham C."/>
            <person name="Simmons D."/>
            <person name="Wilczek-Boney K."/>
            <person name="Hale W."/>
            <person name="Jakkamsetti A."/>
            <person name="Pham P."/>
            <person name="Ruth R."/>
            <person name="San Lucas F."/>
            <person name="Warren J."/>
            <person name="Zhang J."/>
            <person name="Zhao Z."/>
            <person name="Zhou C."/>
            <person name="Zhu D."/>
            <person name="Lee S."/>
            <person name="Bess C."/>
            <person name="Blankenburg K."/>
            <person name="Forbes L."/>
            <person name="Fu Q."/>
            <person name="Gubbala S."/>
            <person name="Hirani K."/>
            <person name="Jayaseelan J.C."/>
            <person name="Lara F."/>
            <person name="Munidasa M."/>
            <person name="Palculict T."/>
            <person name="Patil S."/>
            <person name="Pu L.-L."/>
            <person name="Saada N."/>
            <person name="Tang L."/>
            <person name="Weissenberger G."/>
            <person name="Zhu Y."/>
            <person name="Hemphill L."/>
            <person name="Shang Y."/>
            <person name="Youmans B."/>
            <person name="Ayvaz T."/>
            <person name="Ross M."/>
            <person name="Santibanez J."/>
            <person name="Aqrawi P."/>
            <person name="Gross S."/>
            <person name="Joshi V."/>
            <person name="Fowler G."/>
            <person name="Nazareth L."/>
            <person name="Reid J."/>
            <person name="Worley K."/>
            <person name="Petrosino J."/>
            <person name="Highlander S."/>
            <person name="Gibbs R."/>
        </authorList>
    </citation>
    <scope>NUCLEOTIDE SEQUENCE [LARGE SCALE GENOMIC DNA]</scope>
    <source>
        <strain evidence="2 3">ATCC 49175</strain>
    </source>
</reference>
<keyword evidence="1" id="KW-1133">Transmembrane helix</keyword>
<keyword evidence="3" id="KW-1185">Reference proteome</keyword>
<dbReference type="STRING" id="638301.HMPREF0444_1481"/>
<sequence length="115" mass="12566">MITILTALVALEFVYIFYLETLQTTSDATSRVFNMSVEALKNTNITTLFKNQGVYNLMIAVGLVFGLIVGSKELIGFLLFNIIAVAVYGGLTSQISIIWKQGGLAIVTFILLLVL</sequence>
<keyword evidence="1" id="KW-0812">Transmembrane</keyword>
<dbReference type="AlphaFoldDB" id="C8NHT6"/>
<dbReference type="HOGENOM" id="CLU_129819_2_1_9"/>
<dbReference type="Pfam" id="PF06993">
    <property type="entry name" value="DUF1304"/>
    <property type="match status" value="1"/>
</dbReference>
<feature type="transmembrane region" description="Helical" evidence="1">
    <location>
        <begin position="74"/>
        <end position="91"/>
    </location>
</feature>
<keyword evidence="1" id="KW-0472">Membrane</keyword>